<dbReference type="GO" id="GO:0004020">
    <property type="term" value="F:adenylylsulfate kinase activity"/>
    <property type="evidence" value="ECO:0007669"/>
    <property type="project" value="UniProtKB-EC"/>
</dbReference>
<dbReference type="InterPro" id="IPR003593">
    <property type="entry name" value="AAA+_ATPase"/>
</dbReference>
<dbReference type="PRINTS" id="PR00719">
    <property type="entry name" value="LMWPTPASE"/>
</dbReference>
<gene>
    <name evidence="10" type="primary">cysC</name>
    <name evidence="10" type="ORF">ACFPWU_04320</name>
</gene>
<dbReference type="InterPro" id="IPR027417">
    <property type="entry name" value="P-loop_NTPase"/>
</dbReference>
<dbReference type="InterPro" id="IPR023485">
    <property type="entry name" value="Ptyr_pPase"/>
</dbReference>
<reference evidence="11" key="1">
    <citation type="journal article" date="2019" name="Int. J. Syst. Evol. Microbiol.">
        <title>The Global Catalogue of Microorganisms (GCM) 10K type strain sequencing project: providing services to taxonomists for standard genome sequencing and annotation.</title>
        <authorList>
            <consortium name="The Broad Institute Genomics Platform"/>
            <consortium name="The Broad Institute Genome Sequencing Center for Infectious Disease"/>
            <person name="Wu L."/>
            <person name="Ma J."/>
        </authorList>
    </citation>
    <scope>NUCLEOTIDE SEQUENCE [LARGE SCALE GENOMIC DNA]</scope>
    <source>
        <strain evidence="11">DFY28</strain>
    </source>
</reference>
<comment type="caution">
    <text evidence="10">The sequence shown here is derived from an EMBL/GenBank/DDBJ whole genome shotgun (WGS) entry which is preliminary data.</text>
</comment>
<evidence type="ECO:0000256" key="5">
    <source>
        <dbReference type="ARBA" id="ARBA00022741"/>
    </source>
</evidence>
<keyword evidence="5" id="KW-0547">Nucleotide-binding</keyword>
<keyword evidence="11" id="KW-1185">Reference proteome</keyword>
<evidence type="ECO:0000256" key="3">
    <source>
        <dbReference type="ARBA" id="ARBA00012121"/>
    </source>
</evidence>
<organism evidence="10 11">
    <name type="scientific">Nocardioides yefusunii</name>
    <dbReference type="NCBI Taxonomy" id="2500546"/>
    <lineage>
        <taxon>Bacteria</taxon>
        <taxon>Bacillati</taxon>
        <taxon>Actinomycetota</taxon>
        <taxon>Actinomycetes</taxon>
        <taxon>Propionibacteriales</taxon>
        <taxon>Nocardioidaceae</taxon>
        <taxon>Nocardioides</taxon>
    </lineage>
</organism>
<dbReference type="EMBL" id="JBHSQI010000002">
    <property type="protein sequence ID" value="MFC6152893.1"/>
    <property type="molecule type" value="Genomic_DNA"/>
</dbReference>
<comment type="similarity">
    <text evidence="2">Belongs to the low molecular weight phosphotyrosine protein phosphatase family.</text>
</comment>
<keyword evidence="4 10" id="KW-0808">Transferase</keyword>
<dbReference type="CDD" id="cd02027">
    <property type="entry name" value="APSK"/>
    <property type="match status" value="1"/>
</dbReference>
<evidence type="ECO:0000259" key="8">
    <source>
        <dbReference type="SMART" id="SM00226"/>
    </source>
</evidence>
<dbReference type="InterPro" id="IPR036196">
    <property type="entry name" value="Ptyr_pPase_sf"/>
</dbReference>
<dbReference type="SUPFAM" id="SSF52788">
    <property type="entry name" value="Phosphotyrosine protein phosphatases I"/>
    <property type="match status" value="1"/>
</dbReference>
<protein>
    <recommendedName>
        <fullName evidence="3">adenylyl-sulfate kinase</fullName>
        <ecNumber evidence="3">2.7.1.25</ecNumber>
    </recommendedName>
</protein>
<dbReference type="Gene3D" id="3.40.50.300">
    <property type="entry name" value="P-loop containing nucleotide triphosphate hydrolases"/>
    <property type="match status" value="1"/>
</dbReference>
<evidence type="ECO:0000256" key="4">
    <source>
        <dbReference type="ARBA" id="ARBA00022679"/>
    </source>
</evidence>
<dbReference type="Proteomes" id="UP001596098">
    <property type="component" value="Unassembled WGS sequence"/>
</dbReference>
<evidence type="ECO:0000259" key="9">
    <source>
        <dbReference type="SMART" id="SM00382"/>
    </source>
</evidence>
<dbReference type="InterPro" id="IPR017867">
    <property type="entry name" value="Tyr_phospatase_low_mol_wt"/>
</dbReference>
<keyword evidence="6" id="KW-0378">Hydrolase</keyword>
<evidence type="ECO:0000313" key="10">
    <source>
        <dbReference type="EMBL" id="MFC6152893.1"/>
    </source>
</evidence>
<dbReference type="RefSeq" id="WP_128219479.1">
    <property type="nucleotide sequence ID" value="NZ_CP034929.1"/>
</dbReference>
<dbReference type="InterPro" id="IPR059117">
    <property type="entry name" value="APS_kinase_dom"/>
</dbReference>
<feature type="domain" description="Phosphotyrosine protein phosphatase I" evidence="8">
    <location>
        <begin position="457"/>
        <end position="623"/>
    </location>
</feature>
<dbReference type="NCBIfam" id="TIGR00455">
    <property type="entry name" value="apsK"/>
    <property type="match status" value="1"/>
</dbReference>
<dbReference type="Pfam" id="PF01583">
    <property type="entry name" value="APS_kinase"/>
    <property type="match status" value="1"/>
</dbReference>
<proteinExistence type="inferred from homology"/>
<keyword evidence="7" id="KW-0067">ATP-binding</keyword>
<evidence type="ECO:0000256" key="1">
    <source>
        <dbReference type="ARBA" id="ARBA00001823"/>
    </source>
</evidence>
<dbReference type="SMART" id="SM00382">
    <property type="entry name" value="AAA"/>
    <property type="match status" value="1"/>
</dbReference>
<feature type="domain" description="AAA+ ATPase" evidence="9">
    <location>
        <begin position="223"/>
        <end position="491"/>
    </location>
</feature>
<evidence type="ECO:0000256" key="6">
    <source>
        <dbReference type="ARBA" id="ARBA00022801"/>
    </source>
</evidence>
<dbReference type="SMART" id="SM00226">
    <property type="entry name" value="LMWPc"/>
    <property type="match status" value="1"/>
</dbReference>
<dbReference type="InterPro" id="IPR050512">
    <property type="entry name" value="Sulf_AdTrans/APS_kinase"/>
</dbReference>
<dbReference type="Gene3D" id="3.40.50.2300">
    <property type="match status" value="1"/>
</dbReference>
<dbReference type="PANTHER" id="PTHR42700">
    <property type="entry name" value="SULFATE ADENYLYLTRANSFERASE"/>
    <property type="match status" value="1"/>
</dbReference>
<dbReference type="PANTHER" id="PTHR42700:SF1">
    <property type="entry name" value="SULFATE ADENYLYLTRANSFERASE"/>
    <property type="match status" value="1"/>
</dbReference>
<evidence type="ECO:0000256" key="7">
    <source>
        <dbReference type="ARBA" id="ARBA00022840"/>
    </source>
</evidence>
<sequence>MSSPLPQHCPTPRELDDLELLLNGALAPRDRFDSGDDAVITLDLPPALREQEVELVDPEGLPLATVAPDGTLTALATPAHGPFRRLRLSPAEAHAAHAGRSWIAVDDALTSMQISRLSQRGPLVLLALVGAGTPKLSPVNLVRATLAAAEELPDAVVVVVPLATHPEADSDADATLRDQVVATYAGADPLWPLPDHAGPVSAADRPAAVAAVVAQDRPAPDQQGVVVFFTGLSGSGKSTLARALTDLVLEQGKRSVTSLDGDVVRRNLSAGLTFSREDRETNIRHIGWVAAEIARHGGLAVVSPIAPFAATRAQVREYVEEAGGRFFLVHVATPLAECERRDRKGLYAKARAGEIPEFTGISSPYEAPDDADVVVNTAGRSVEAALADVLAALRAQGLLDVEQPGDLRDADTTSFAAVSPRTGPIRTTNAPATRTDIFAGAPARVATHERDERDAHLAVAFVCTANICRSPYMEMQAQRLAGSRIEIVSVGTEAVVGRRMDPEMVPFAPKRAAERFRSNPVSRQLVEAADLLLCAEQSHMDALLERYPGEFRKIFTVGQFAATVQGASLTGRALISQAGMFRAPHLSEYDIADPYKNGPEAAKAAVEQINGYLDVIMPALTGHRDASAS</sequence>
<accession>A0ABW1QV26</accession>
<dbReference type="InterPro" id="IPR002891">
    <property type="entry name" value="APS"/>
</dbReference>
<dbReference type="SUPFAM" id="SSF52540">
    <property type="entry name" value="P-loop containing nucleoside triphosphate hydrolases"/>
    <property type="match status" value="1"/>
</dbReference>
<dbReference type="NCBIfam" id="NF003013">
    <property type="entry name" value="PRK03846.1"/>
    <property type="match status" value="1"/>
</dbReference>
<name>A0ABW1QV26_9ACTN</name>
<keyword evidence="10" id="KW-0418">Kinase</keyword>
<dbReference type="Pfam" id="PF01451">
    <property type="entry name" value="LMWPc"/>
    <property type="match status" value="1"/>
</dbReference>
<dbReference type="EC" id="2.7.1.25" evidence="3"/>
<evidence type="ECO:0000313" key="11">
    <source>
        <dbReference type="Proteomes" id="UP001596098"/>
    </source>
</evidence>
<evidence type="ECO:0000256" key="2">
    <source>
        <dbReference type="ARBA" id="ARBA00011063"/>
    </source>
</evidence>
<comment type="catalytic activity">
    <reaction evidence="1">
        <text>adenosine 5'-phosphosulfate + ATP = 3'-phosphoadenylyl sulfate + ADP + H(+)</text>
        <dbReference type="Rhea" id="RHEA:24152"/>
        <dbReference type="ChEBI" id="CHEBI:15378"/>
        <dbReference type="ChEBI" id="CHEBI:30616"/>
        <dbReference type="ChEBI" id="CHEBI:58243"/>
        <dbReference type="ChEBI" id="CHEBI:58339"/>
        <dbReference type="ChEBI" id="CHEBI:456216"/>
        <dbReference type="EC" id="2.7.1.25"/>
    </reaction>
</comment>